<name>A0A1I7U055_9PELO</name>
<feature type="compositionally biased region" description="Pro residues" evidence="2">
    <location>
        <begin position="1017"/>
        <end position="1031"/>
    </location>
</feature>
<dbReference type="Pfam" id="PF07001">
    <property type="entry name" value="BAT2_N"/>
    <property type="match status" value="1"/>
</dbReference>
<dbReference type="InterPro" id="IPR033184">
    <property type="entry name" value="PRRC2"/>
</dbReference>
<feature type="compositionally biased region" description="Basic and acidic residues" evidence="2">
    <location>
        <begin position="446"/>
        <end position="471"/>
    </location>
</feature>
<feature type="compositionally biased region" description="Low complexity" evidence="2">
    <location>
        <begin position="84"/>
        <end position="96"/>
    </location>
</feature>
<dbReference type="WBParaSite" id="Csp11.Scaffold629.g13529.t1">
    <property type="protein sequence ID" value="Csp11.Scaffold629.g13529.t1"/>
    <property type="gene ID" value="Csp11.Scaffold629.g13529"/>
</dbReference>
<sequence length="1136" mass="126101">MQSVGKAGNVFRRMPPPASLPSLRAENNGQDPTTPVVPQGGTGWSKSDNPNGAVETPQTPTTQPVAVPPPPPPANDLRPSWLVAANAEQQANNSQAREFPSLAPPLTDSDKINKWDPSFSSFADKFDEMSNRNDFEGDVPIRFLGPNSTSSDAAFNAKTVAAKPISSSKYNRISDDEGFDSQDRDRNYSPEEGCWSSNGSPSQTDSYGPDKDTDIDYRSYMRESLPQYRTNEIRILRRATEQLLLQDISDDEDEVQMTRLDKPSVCVVKRGGETKSLDTPESERSEQGLETITRSPTPPPPVLKTVEKKEKRIRKEPKSFKKEIKDPRNHYDDSNESKPVENVWEMKKGKGSNEMKDKKKNVETKDAVKEKKQTIPPPNPGPAPAPAPITSESPPPSEKPQVEEMLPAPLPQENVWAKRKEERESLEREKEKSLMPRVMQQAIEQHFPKVHDSATIKVNKESTRKSSDTEFTRAAIRARKQATSNDVRRLMNTENGPKIKLHRHGNQDHDDQDAKTHKGQNGYHNGFKGHGVNRNNQTNGRLSENNHRERKDSHRSNVSSHHSEDNKKPVNGQNKKNDNKAKENGESKKFNIEDMKDVNIESWADEMENLDGFEEVKSKNKKNKVAEKQPPAKHQQNHNQEVEKNGKAKPKDPKQGTRLFVPKALRKETDDLPANGLLSPQSVETKEKIAAAKSNGDVPKKPDDDSKGYWDSLTPEVSTLPKKVNPPPKKKGEVEFPKPVGKFVDITGYDFTFDPQLHQTPIMSDRAAIQKMLSAENEATDDGSNNRRKFLTDLRQSIDGMGQFAMSAKAIQEYNDLLTVRSNSNNNNVTLAPFSNHYSSFQPLFTDAPHYPNPAPSPPMSYLNMINFSNLKRQNGYGSPENGLLGRMPNQQAAAVAAVAAAQHQRIWNGGHFDINSLVGTPPANYSSNGSYGFFNNGPNANEMNKSLCLQHRPPFSGLPNGLSGGQTPFFDRTTLPPANLAVGSQRQNYNSNMNRPQQPPPSGQAHSMNGMNNSSFPPPPQSFPQPPPPMMRMQPTNGGSHQDNVAFFFGAGNRGPAGRPQGISAPPPPGHSAQFDMWSNSNSNYFGNAGHSTGNWNGTQAAGPPRQNGYNPRQVHDNQQMNNRMRPTPIQGTRQ</sequence>
<feature type="region of interest" description="Disordered" evidence="2">
    <location>
        <begin position="989"/>
        <end position="1136"/>
    </location>
</feature>
<feature type="region of interest" description="Disordered" evidence="2">
    <location>
        <begin position="1"/>
        <end position="114"/>
    </location>
</feature>
<feature type="compositionally biased region" description="Pro residues" evidence="2">
    <location>
        <begin position="375"/>
        <end position="398"/>
    </location>
</feature>
<accession>A0A1I7U055</accession>
<evidence type="ECO:0000259" key="3">
    <source>
        <dbReference type="Pfam" id="PF07001"/>
    </source>
</evidence>
<evidence type="ECO:0000256" key="1">
    <source>
        <dbReference type="ARBA" id="ARBA00022553"/>
    </source>
</evidence>
<feature type="compositionally biased region" description="Polar residues" evidence="2">
    <location>
        <begin position="1005"/>
        <end position="1014"/>
    </location>
</feature>
<feature type="compositionally biased region" description="Basic and acidic residues" evidence="2">
    <location>
        <begin position="575"/>
        <end position="596"/>
    </location>
</feature>
<organism evidence="4 5">
    <name type="scientific">Caenorhabditis tropicalis</name>
    <dbReference type="NCBI Taxonomy" id="1561998"/>
    <lineage>
        <taxon>Eukaryota</taxon>
        <taxon>Metazoa</taxon>
        <taxon>Ecdysozoa</taxon>
        <taxon>Nematoda</taxon>
        <taxon>Chromadorea</taxon>
        <taxon>Rhabditida</taxon>
        <taxon>Rhabditina</taxon>
        <taxon>Rhabditomorpha</taxon>
        <taxon>Rhabditoidea</taxon>
        <taxon>Rhabditidae</taxon>
        <taxon>Peloderinae</taxon>
        <taxon>Caenorhabditis</taxon>
    </lineage>
</organism>
<protein>
    <submittedName>
        <fullName evidence="5">BAT2_N domain-containing protein</fullName>
    </submittedName>
</protein>
<feature type="region of interest" description="Disordered" evidence="2">
    <location>
        <begin position="160"/>
        <end position="215"/>
    </location>
</feature>
<dbReference type="PANTHER" id="PTHR14038:SF6">
    <property type="entry name" value="PROTEIN PRRC2C"/>
    <property type="match status" value="1"/>
</dbReference>
<dbReference type="GO" id="GO:0030154">
    <property type="term" value="P:cell differentiation"/>
    <property type="evidence" value="ECO:0007669"/>
    <property type="project" value="TreeGrafter"/>
</dbReference>
<feature type="compositionally biased region" description="Polar residues" evidence="2">
    <location>
        <begin position="1118"/>
        <end position="1136"/>
    </location>
</feature>
<feature type="region of interest" description="Disordered" evidence="2">
    <location>
        <begin position="270"/>
        <end position="596"/>
    </location>
</feature>
<evidence type="ECO:0000313" key="5">
    <source>
        <dbReference type="WBParaSite" id="Csp11.Scaffold629.g13529.t1"/>
    </source>
</evidence>
<feature type="region of interest" description="Disordered" evidence="2">
    <location>
        <begin position="611"/>
        <end position="736"/>
    </location>
</feature>
<feature type="compositionally biased region" description="Low complexity" evidence="2">
    <location>
        <begin position="56"/>
        <end position="65"/>
    </location>
</feature>
<feature type="compositionally biased region" description="Polar residues" evidence="2">
    <location>
        <begin position="195"/>
        <end position="206"/>
    </location>
</feature>
<dbReference type="STRING" id="1561998.A0A1I7U055"/>
<keyword evidence="4" id="KW-1185">Reference proteome</keyword>
<dbReference type="InterPro" id="IPR009738">
    <property type="entry name" value="BAT2_N"/>
</dbReference>
<reference evidence="5" key="1">
    <citation type="submission" date="2016-11" db="UniProtKB">
        <authorList>
            <consortium name="WormBaseParasite"/>
        </authorList>
    </citation>
    <scope>IDENTIFICATION</scope>
</reference>
<feature type="compositionally biased region" description="Basic and acidic residues" evidence="2">
    <location>
        <begin position="698"/>
        <end position="708"/>
    </location>
</feature>
<keyword evidence="1" id="KW-0597">Phosphoprotein</keyword>
<evidence type="ECO:0000256" key="2">
    <source>
        <dbReference type="SAM" id="MobiDB-lite"/>
    </source>
</evidence>
<dbReference type="eggNOG" id="KOG4817">
    <property type="taxonomic scope" value="Eukaryota"/>
</dbReference>
<feature type="compositionally biased region" description="Basic and acidic residues" evidence="2">
    <location>
        <begin position="316"/>
        <end position="373"/>
    </location>
</feature>
<dbReference type="AlphaFoldDB" id="A0A1I7U055"/>
<feature type="compositionally biased region" description="Polar residues" evidence="2">
    <location>
        <begin position="533"/>
        <end position="543"/>
    </location>
</feature>
<feature type="compositionally biased region" description="Polar residues" evidence="2">
    <location>
        <begin position="1078"/>
        <end position="1101"/>
    </location>
</feature>
<feature type="compositionally biased region" description="Basic and acidic residues" evidence="2">
    <location>
        <begin position="416"/>
        <end position="434"/>
    </location>
</feature>
<feature type="domain" description="BAT2 N-terminal" evidence="3">
    <location>
        <begin position="1"/>
        <end position="94"/>
    </location>
</feature>
<proteinExistence type="predicted"/>
<evidence type="ECO:0000313" key="4">
    <source>
        <dbReference type="Proteomes" id="UP000095282"/>
    </source>
</evidence>
<dbReference type="PANTHER" id="PTHR14038">
    <property type="entry name" value="BAT2 HLA-B-ASSOCIATED TRANSCRIPT 2"/>
    <property type="match status" value="1"/>
</dbReference>
<dbReference type="Proteomes" id="UP000095282">
    <property type="component" value="Unplaced"/>
</dbReference>
<feature type="compositionally biased region" description="Basic and acidic residues" evidence="2">
    <location>
        <begin position="505"/>
        <end position="516"/>
    </location>
</feature>
<feature type="compositionally biased region" description="Basic and acidic residues" evidence="2">
    <location>
        <begin position="544"/>
        <end position="568"/>
    </location>
</feature>
<feature type="compositionally biased region" description="Basic and acidic residues" evidence="2">
    <location>
        <begin position="270"/>
        <end position="287"/>
    </location>
</feature>
<feature type="compositionally biased region" description="Basic and acidic residues" evidence="2">
    <location>
        <begin position="640"/>
        <end position="655"/>
    </location>
</feature>